<evidence type="ECO:0000313" key="2">
    <source>
        <dbReference type="Proteomes" id="UP000298416"/>
    </source>
</evidence>
<dbReference type="EMBL" id="PNBA02000021">
    <property type="protein sequence ID" value="KAG6387855.1"/>
    <property type="molecule type" value="Genomic_DNA"/>
</dbReference>
<protein>
    <submittedName>
        <fullName evidence="1">Uncharacterized protein</fullName>
    </submittedName>
</protein>
<dbReference type="Pfam" id="PF09366">
    <property type="entry name" value="DUF1997"/>
    <property type="match status" value="1"/>
</dbReference>
<keyword evidence="2" id="KW-1185">Reference proteome</keyword>
<dbReference type="InterPro" id="IPR018971">
    <property type="entry name" value="DUF1997"/>
</dbReference>
<reference evidence="1" key="1">
    <citation type="submission" date="2018-01" db="EMBL/GenBank/DDBJ databases">
        <authorList>
            <person name="Mao J.F."/>
        </authorList>
    </citation>
    <scope>NUCLEOTIDE SEQUENCE</scope>
    <source>
        <strain evidence="1">Huo1</strain>
        <tissue evidence="1">Leaf</tissue>
    </source>
</reference>
<name>A0A8X8W450_SALSN</name>
<dbReference type="AlphaFoldDB" id="A0A8X8W450"/>
<comment type="caution">
    <text evidence="1">The sequence shown here is derived from an EMBL/GenBank/DDBJ whole genome shotgun (WGS) entry which is preliminary data.</text>
</comment>
<reference evidence="1" key="2">
    <citation type="submission" date="2020-08" db="EMBL/GenBank/DDBJ databases">
        <title>Plant Genome Project.</title>
        <authorList>
            <person name="Zhang R.-G."/>
        </authorList>
    </citation>
    <scope>NUCLEOTIDE SEQUENCE</scope>
    <source>
        <strain evidence="1">Huo1</strain>
        <tissue evidence="1">Leaf</tissue>
    </source>
</reference>
<proteinExistence type="predicted"/>
<dbReference type="PANTHER" id="PTHR34131">
    <property type="entry name" value="(RAP ANNOTATION RELEASE2) GALACTOSE-BINDING LIKE DOMAIN CONTAINING PROTEIN"/>
    <property type="match status" value="1"/>
</dbReference>
<accession>A0A8X8W450</accession>
<organism evidence="1">
    <name type="scientific">Salvia splendens</name>
    <name type="common">Scarlet sage</name>
    <dbReference type="NCBI Taxonomy" id="180675"/>
    <lineage>
        <taxon>Eukaryota</taxon>
        <taxon>Viridiplantae</taxon>
        <taxon>Streptophyta</taxon>
        <taxon>Embryophyta</taxon>
        <taxon>Tracheophyta</taxon>
        <taxon>Spermatophyta</taxon>
        <taxon>Magnoliopsida</taxon>
        <taxon>eudicotyledons</taxon>
        <taxon>Gunneridae</taxon>
        <taxon>Pentapetalae</taxon>
        <taxon>asterids</taxon>
        <taxon>lamiids</taxon>
        <taxon>Lamiales</taxon>
        <taxon>Lamiaceae</taxon>
        <taxon>Nepetoideae</taxon>
        <taxon>Mentheae</taxon>
        <taxon>Salviinae</taxon>
        <taxon>Salvia</taxon>
        <taxon>Salvia subgen. Calosphace</taxon>
        <taxon>core Calosphace</taxon>
    </lineage>
</organism>
<dbReference type="PANTHER" id="PTHR34131:SF2">
    <property type="entry name" value="FAMILY PROTEIN, PUTATIVE (DUF1997)-RELATED"/>
    <property type="match status" value="1"/>
</dbReference>
<dbReference type="Proteomes" id="UP000298416">
    <property type="component" value="Unassembled WGS sequence"/>
</dbReference>
<evidence type="ECO:0000313" key="1">
    <source>
        <dbReference type="EMBL" id="KAG6387855.1"/>
    </source>
</evidence>
<gene>
    <name evidence="1" type="ORF">SASPL_153049</name>
</gene>
<sequence>MKKFSVVNNDISGRLPSFNSGLELNFGGNSCLCGGPAGKCGGLTGANTNSYDEANTNSDDSCGGAGAACFNGGLVRYVRFRLSSKKAGFPVSGVKRANLTARKKERIKLPNYGGGNGISEFFSHPSGIEAILNSRALQSYHPLDSNLYRCVLPQIQLLSFRVAPVLELQVTPSSEDCVVEMLSCKFESSEAVERQNERFSASMRNHITWVTIDGEHVLDVDVELNILLEINTQPFAMLPISAVEQPGNMVMQAVVDRMVPLLAQQLLQDYKEWIHQQSKKP</sequence>